<dbReference type="Pfam" id="PF13761">
    <property type="entry name" value="DUF4166"/>
    <property type="match status" value="1"/>
</dbReference>
<evidence type="ECO:0000313" key="2">
    <source>
        <dbReference type="EMBL" id="SCE88619.1"/>
    </source>
</evidence>
<name>A0A1C4VY21_MICVI</name>
<organism evidence="2 3">
    <name type="scientific">Micromonospora viridifaciens</name>
    <dbReference type="NCBI Taxonomy" id="1881"/>
    <lineage>
        <taxon>Bacteria</taxon>
        <taxon>Bacillati</taxon>
        <taxon>Actinomycetota</taxon>
        <taxon>Actinomycetes</taxon>
        <taxon>Micromonosporales</taxon>
        <taxon>Micromonosporaceae</taxon>
        <taxon>Micromonospora</taxon>
    </lineage>
</organism>
<proteinExistence type="predicted"/>
<evidence type="ECO:0000313" key="3">
    <source>
        <dbReference type="Proteomes" id="UP000198242"/>
    </source>
</evidence>
<evidence type="ECO:0000259" key="1">
    <source>
        <dbReference type="Pfam" id="PF13761"/>
    </source>
</evidence>
<feature type="domain" description="DUF4166" evidence="1">
    <location>
        <begin position="16"/>
        <end position="199"/>
    </location>
</feature>
<accession>A0A1C4VY21</accession>
<dbReference type="Proteomes" id="UP000198242">
    <property type="component" value="Chromosome I"/>
</dbReference>
<dbReference type="AlphaFoldDB" id="A0A1C4VY21"/>
<dbReference type="InterPro" id="IPR025311">
    <property type="entry name" value="DUF4166"/>
</dbReference>
<keyword evidence="3" id="KW-1185">Reference proteome</keyword>
<dbReference type="OrthoDB" id="2448833at2"/>
<dbReference type="RefSeq" id="WP_089005889.1">
    <property type="nucleotide sequence ID" value="NZ_LT607411.1"/>
</dbReference>
<reference evidence="3" key="1">
    <citation type="submission" date="2016-06" db="EMBL/GenBank/DDBJ databases">
        <authorList>
            <person name="Varghese N."/>
            <person name="Submissions Spin"/>
        </authorList>
    </citation>
    <scope>NUCLEOTIDE SEQUENCE [LARGE SCALE GENOMIC DNA]</scope>
    <source>
        <strain evidence="3">DSM 43909</strain>
    </source>
</reference>
<sequence>MTSVFQRALGADFDRLHPALRRRFGVDGDTDLGCVGSGVMDRIWRGPVFTAPFLRLGALRHVLFPETGVDIPFTIENWAYTDSYGRPTLTFVRTFDVAAHRRRRFDATMAWSPRRRVLIDYLGTHQHLAVELHLGVDAAGALTIRSGAQRFRGGVPCPAALSGEANLREWYDDRAGRFRIEVSVANPRFGPIFGYSGSFTVGYVPSGEAPVPAAVRPLRENPGD</sequence>
<protein>
    <recommendedName>
        <fullName evidence="1">DUF4166 domain-containing protein</fullName>
    </recommendedName>
</protein>
<gene>
    <name evidence="2" type="ORF">GA0074695_1894</name>
</gene>
<dbReference type="EMBL" id="LT607411">
    <property type="protein sequence ID" value="SCE88619.1"/>
    <property type="molecule type" value="Genomic_DNA"/>
</dbReference>